<sequence>MLIDLGEIIRRRRNRLLLKSTLSKKAHFRVIGYTFASSFLVVGKLFNFTYLHNSNNYWQESGIWKKWT</sequence>
<keyword evidence="1" id="KW-1133">Transmembrane helix</keyword>
<organism evidence="2 3">
    <name type="scientific">Trichinella spiralis</name>
    <name type="common">Trichina worm</name>
    <dbReference type="NCBI Taxonomy" id="6334"/>
    <lineage>
        <taxon>Eukaryota</taxon>
        <taxon>Metazoa</taxon>
        <taxon>Ecdysozoa</taxon>
        <taxon>Nematoda</taxon>
        <taxon>Enoplea</taxon>
        <taxon>Dorylaimia</taxon>
        <taxon>Trichinellida</taxon>
        <taxon>Trichinellidae</taxon>
        <taxon>Trichinella</taxon>
    </lineage>
</organism>
<keyword evidence="2" id="KW-0560">Oxidoreductase</keyword>
<feature type="transmembrane region" description="Helical" evidence="1">
    <location>
        <begin position="30"/>
        <end position="51"/>
    </location>
</feature>
<keyword evidence="1" id="KW-0812">Transmembrane</keyword>
<name>A0ABR3KGL0_TRISP</name>
<accession>A0ABR3KGL0</accession>
<evidence type="ECO:0000313" key="2">
    <source>
        <dbReference type="EMBL" id="KAL1237614.1"/>
    </source>
</evidence>
<evidence type="ECO:0000313" key="3">
    <source>
        <dbReference type="Proteomes" id="UP001558632"/>
    </source>
</evidence>
<protein>
    <submittedName>
        <fullName evidence="2">Cytochrome P450 monooxygenase aclB</fullName>
    </submittedName>
</protein>
<proteinExistence type="predicted"/>
<reference evidence="2 3" key="1">
    <citation type="submission" date="2024-07" db="EMBL/GenBank/DDBJ databases">
        <title>Enhanced genomic and transcriptomic resources for Trichinella pseudospiralis and T. spiralis underpin the discovery of pronounced molecular differences between stages and species.</title>
        <authorList>
            <person name="Pasi K.K."/>
            <person name="La Rosa G."/>
            <person name="Gomez-Morales M.A."/>
            <person name="Tosini F."/>
            <person name="Sumanam S."/>
            <person name="Young N.D."/>
            <person name="Chang B.C."/>
            <person name="Robin G.B."/>
        </authorList>
    </citation>
    <scope>NUCLEOTIDE SEQUENCE [LARGE SCALE GENOMIC DNA]</scope>
    <source>
        <strain evidence="2">ISS534</strain>
    </source>
</reference>
<dbReference type="GO" id="GO:0004497">
    <property type="term" value="F:monooxygenase activity"/>
    <property type="evidence" value="ECO:0007669"/>
    <property type="project" value="UniProtKB-KW"/>
</dbReference>
<evidence type="ECO:0000256" key="1">
    <source>
        <dbReference type="SAM" id="Phobius"/>
    </source>
</evidence>
<comment type="caution">
    <text evidence="2">The sequence shown here is derived from an EMBL/GenBank/DDBJ whole genome shotgun (WGS) entry which is preliminary data.</text>
</comment>
<gene>
    <name evidence="2" type="ORF">TSPI_06336</name>
</gene>
<dbReference type="EMBL" id="JBEUSY010000340">
    <property type="protein sequence ID" value="KAL1237614.1"/>
    <property type="molecule type" value="Genomic_DNA"/>
</dbReference>
<keyword evidence="1" id="KW-0472">Membrane</keyword>
<dbReference type="Proteomes" id="UP001558632">
    <property type="component" value="Unassembled WGS sequence"/>
</dbReference>
<keyword evidence="2" id="KW-0503">Monooxygenase</keyword>
<keyword evidence="3" id="KW-1185">Reference proteome</keyword>